<keyword evidence="13" id="KW-0175">Coiled coil</keyword>
<evidence type="ECO:0000256" key="15">
    <source>
        <dbReference type="ARBA" id="ARBA00023180"/>
    </source>
</evidence>
<dbReference type="Pfam" id="PF02815">
    <property type="entry name" value="MIR"/>
    <property type="match status" value="1"/>
</dbReference>
<dbReference type="SMART" id="SM00382">
    <property type="entry name" value="AAA"/>
    <property type="match status" value="1"/>
</dbReference>
<dbReference type="InterPro" id="IPR027005">
    <property type="entry name" value="PMT-like"/>
</dbReference>
<evidence type="ECO:0000256" key="2">
    <source>
        <dbReference type="ARBA" id="ARBA00004922"/>
    </source>
</evidence>
<keyword evidence="14 18" id="KW-0472">Membrane</keyword>
<dbReference type="Gene3D" id="2.80.10.50">
    <property type="match status" value="1"/>
</dbReference>
<protein>
    <recommendedName>
        <fullName evidence="4">dolichyl-phosphate-mannose--protein mannosyltransferase</fullName>
        <ecNumber evidence="4">2.4.1.109</ecNumber>
    </recommendedName>
</protein>
<keyword evidence="5 20" id="KW-0328">Glycosyltransferase</keyword>
<dbReference type="SMART" id="SM00472">
    <property type="entry name" value="MIR"/>
    <property type="match status" value="3"/>
</dbReference>
<dbReference type="InterPro" id="IPR003959">
    <property type="entry name" value="ATPase_AAA_core"/>
</dbReference>
<feature type="transmembrane region" description="Helical" evidence="18">
    <location>
        <begin position="550"/>
        <end position="568"/>
    </location>
</feature>
<comment type="catalytic activity">
    <reaction evidence="17">
        <text>a di-trans,poly-cis-dolichyl beta-D-mannosyl phosphate + L-seryl-[protein] = 3-O-(alpha-D-mannosyl)-L-seryl-[protein] + a di-trans,poly-cis-dolichyl phosphate + H(+)</text>
        <dbReference type="Rhea" id="RHEA:17377"/>
        <dbReference type="Rhea" id="RHEA-COMP:9863"/>
        <dbReference type="Rhea" id="RHEA-COMP:13546"/>
        <dbReference type="Rhea" id="RHEA-COMP:19498"/>
        <dbReference type="Rhea" id="RHEA-COMP:19501"/>
        <dbReference type="ChEBI" id="CHEBI:15378"/>
        <dbReference type="ChEBI" id="CHEBI:29999"/>
        <dbReference type="ChEBI" id="CHEBI:57683"/>
        <dbReference type="ChEBI" id="CHEBI:58211"/>
        <dbReference type="ChEBI" id="CHEBI:137321"/>
        <dbReference type="EC" id="2.4.1.109"/>
    </reaction>
</comment>
<keyword evidence="11" id="KW-0067">ATP-binding</keyword>
<feature type="transmembrane region" description="Helical" evidence="18">
    <location>
        <begin position="468"/>
        <end position="489"/>
    </location>
</feature>
<evidence type="ECO:0000256" key="16">
    <source>
        <dbReference type="ARBA" id="ARBA00045085"/>
    </source>
</evidence>
<evidence type="ECO:0000256" key="13">
    <source>
        <dbReference type="ARBA" id="ARBA00023054"/>
    </source>
</evidence>
<evidence type="ECO:0000256" key="12">
    <source>
        <dbReference type="ARBA" id="ARBA00022989"/>
    </source>
</evidence>
<evidence type="ECO:0000256" key="14">
    <source>
        <dbReference type="ARBA" id="ARBA00023136"/>
    </source>
</evidence>
<evidence type="ECO:0000256" key="1">
    <source>
        <dbReference type="ARBA" id="ARBA00004477"/>
    </source>
</evidence>
<evidence type="ECO:0000256" key="4">
    <source>
        <dbReference type="ARBA" id="ARBA00012839"/>
    </source>
</evidence>
<evidence type="ECO:0000256" key="10">
    <source>
        <dbReference type="ARBA" id="ARBA00022824"/>
    </source>
</evidence>
<evidence type="ECO:0000256" key="9">
    <source>
        <dbReference type="ARBA" id="ARBA00022741"/>
    </source>
</evidence>
<dbReference type="EC" id="2.4.1.109" evidence="4"/>
<accession>A0A1R1PSB0</accession>
<comment type="caution">
    <text evidence="20">The sequence shown here is derived from an EMBL/GenBank/DDBJ whole genome shotgun (WGS) entry which is preliminary data.</text>
</comment>
<keyword evidence="10" id="KW-0256">Endoplasmic reticulum</keyword>
<dbReference type="GO" id="GO:0005524">
    <property type="term" value="F:ATP binding"/>
    <property type="evidence" value="ECO:0007669"/>
    <property type="project" value="UniProtKB-KW"/>
</dbReference>
<dbReference type="InterPro" id="IPR016093">
    <property type="entry name" value="MIR_motif"/>
</dbReference>
<dbReference type="Proteomes" id="UP000188320">
    <property type="component" value="Unassembled WGS sequence"/>
</dbReference>
<comment type="pathway">
    <text evidence="2">Protein modification; protein glycosylation.</text>
</comment>
<feature type="transmembrane region" description="Helical" evidence="18">
    <location>
        <begin position="501"/>
        <end position="523"/>
    </location>
</feature>
<evidence type="ECO:0000256" key="7">
    <source>
        <dbReference type="ARBA" id="ARBA00022692"/>
    </source>
</evidence>
<dbReference type="GO" id="GO:0005789">
    <property type="term" value="C:endoplasmic reticulum membrane"/>
    <property type="evidence" value="ECO:0007669"/>
    <property type="project" value="UniProtKB-SubCell"/>
</dbReference>
<dbReference type="OrthoDB" id="292747at2759"/>
<evidence type="ECO:0000256" key="6">
    <source>
        <dbReference type="ARBA" id="ARBA00022679"/>
    </source>
</evidence>
<feature type="transmembrane region" description="Helical" evidence="18">
    <location>
        <begin position="913"/>
        <end position="935"/>
    </location>
</feature>
<evidence type="ECO:0000313" key="21">
    <source>
        <dbReference type="Proteomes" id="UP000188320"/>
    </source>
</evidence>
<dbReference type="Pfam" id="PF00004">
    <property type="entry name" value="AAA"/>
    <property type="match status" value="1"/>
</dbReference>
<sequence>MALVREALLNSLARQKRIKNSDYSSTGDEGDGTDSTGGGAVFVLSDFMEGLKIIEPSLKRGLEMEVQSLGLQPGANIEVEIQGEVGGLSAVRRALDKCIRWPLEHGDKLARLGAVQPNGILLYGPPGCSKTTLVREYAQRFGTLYMISGADIFSCYVGESERTIRSTFLKARLTKPSIIFVDELECIVSKRGSDTSQQDVVRDRILTTFLNELDGVSSTLKSKTKGASQVMLIGSTNRPDLIDEALLRPGRFDKLIYVGPPTDNERMEIAKKLLQQGGIEGLSDIEYQKIITATSGGCCTMADLHKLCTVIKMNEFKKQLKYSDGPENGKEGASNRMDIRTLDEILVNFQPSLSEQMVSFYEDQLKNLQQEEPTQNTTVGEKVEEKAVEEKKVESKQKSGFFETYFFDLHPPLAKMLFALVGKLAGYDGQFDFAKIGLKYDEFENVPFVAMRLLPAILGSLTVPGSYVALRGLGYGIDTALLGCGLVLFENGLVTQSRLILLDSTLVFFTVFATMSYILFINYRDTNAIASDFWMISTGVNMACALSSKWVGLFLFQMIGVYTIYELWEMVGDAGRSARNIMCQIFKRLVGFLGIPFALYFLFFAIHFKVLNKMDKPDPVLSAGFKSAYGHNVETQRQVFFGSMIRLRHTNSNKGYLHSHSHTWVNEKSSKQQQITLYPFPDGNNLWKIERPLGYNATAEGTNDDETLYPVRNGDKLRLLHVSTEKRLHSHNVPAPVSTGQGKYEVSGYGAHGFEGDSNDNFEVSILSNKVVPNKDDYEDEKNVVQAIHTQFTLIHSNLRCHLFSSRKRLPEYAFNQTETFCMSNCHMKHATWHIEYAHHDHLEKDVADIIGYPPHSTWKLFLDYNRQMLSTNQDLLGDHPFASRPPAWPVLRRGTAYWGGTGAVIYQLGNPVVWWLASLSIASVCFLFFSDLILSKREIYIFSLTKSSFSPSSVALITIGYFSHYLPFYLMDRELFLHHYFPALWFSILAIPIVAELASSSLRVSSTLRHSLYLIIFAAALSAFYTFAPITYALTFTKQQCASMKWLPTWDIDCNHAL</sequence>
<dbReference type="Gene3D" id="1.10.8.60">
    <property type="match status" value="1"/>
</dbReference>
<keyword evidence="7 18" id="KW-0812">Transmembrane</keyword>
<dbReference type="GO" id="GO:0004169">
    <property type="term" value="F:dolichyl-phosphate-mannose-protein mannosyltransferase activity"/>
    <property type="evidence" value="ECO:0007669"/>
    <property type="project" value="UniProtKB-EC"/>
</dbReference>
<evidence type="ECO:0000313" key="20">
    <source>
        <dbReference type="EMBL" id="OMH83876.1"/>
    </source>
</evidence>
<evidence type="ECO:0000256" key="8">
    <source>
        <dbReference type="ARBA" id="ARBA00022737"/>
    </source>
</evidence>
<dbReference type="SUPFAM" id="SSF52540">
    <property type="entry name" value="P-loop containing nucleoside triphosphate hydrolases"/>
    <property type="match status" value="1"/>
</dbReference>
<dbReference type="PANTHER" id="PTHR10050:SF50">
    <property type="entry name" value="DOLICHYL-PHOSPHATE-MANNOSE--PROTEIN MANNOSYLTRANSFERASE 1-RELATED"/>
    <property type="match status" value="1"/>
</dbReference>
<feature type="transmembrane region" description="Helical" evidence="18">
    <location>
        <begin position="589"/>
        <end position="608"/>
    </location>
</feature>
<dbReference type="PANTHER" id="PTHR10050">
    <property type="entry name" value="DOLICHYL-PHOSPHATE-MANNOSE--PROTEIN MANNOSYLTRANSFERASE"/>
    <property type="match status" value="1"/>
</dbReference>
<keyword evidence="21" id="KW-1185">Reference proteome</keyword>
<evidence type="ECO:0000259" key="19">
    <source>
        <dbReference type="PROSITE" id="PS50919"/>
    </source>
</evidence>
<evidence type="ECO:0000256" key="17">
    <source>
        <dbReference type="ARBA" id="ARBA00045102"/>
    </source>
</evidence>
<name>A0A1R1PSB0_ZANCU</name>
<dbReference type="InterPro" id="IPR036300">
    <property type="entry name" value="MIR_dom_sf"/>
</dbReference>
<feature type="domain" description="MIR" evidence="19">
    <location>
        <begin position="636"/>
        <end position="692"/>
    </location>
</feature>
<evidence type="ECO:0000256" key="11">
    <source>
        <dbReference type="ARBA" id="ARBA00022840"/>
    </source>
</evidence>
<keyword evidence="12 18" id="KW-1133">Transmembrane helix</keyword>
<reference evidence="21" key="1">
    <citation type="submission" date="2017-01" db="EMBL/GenBank/DDBJ databases">
        <authorList>
            <person name="Wang Y."/>
            <person name="White M."/>
            <person name="Kvist S."/>
            <person name="Moncalvo J.-M."/>
        </authorList>
    </citation>
    <scope>NUCLEOTIDE SEQUENCE [LARGE SCALE GENOMIC DNA]</scope>
    <source>
        <strain evidence="21">COL-18-3</strain>
    </source>
</reference>
<dbReference type="Pfam" id="PF02366">
    <property type="entry name" value="PMT"/>
    <property type="match status" value="1"/>
</dbReference>
<feature type="transmembrane region" description="Helical" evidence="18">
    <location>
        <begin position="955"/>
        <end position="972"/>
    </location>
</feature>
<evidence type="ECO:0000256" key="18">
    <source>
        <dbReference type="SAM" id="Phobius"/>
    </source>
</evidence>
<dbReference type="Pfam" id="PF16192">
    <property type="entry name" value="PMT_4TMC"/>
    <property type="match status" value="1"/>
</dbReference>
<dbReference type="SUPFAM" id="SSF82109">
    <property type="entry name" value="MIR domain"/>
    <property type="match status" value="1"/>
</dbReference>
<keyword evidence="8" id="KW-0677">Repeat</keyword>
<organism evidence="20 21">
    <name type="scientific">Zancudomyces culisetae</name>
    <name type="common">Gut fungus</name>
    <name type="synonym">Smittium culisetae</name>
    <dbReference type="NCBI Taxonomy" id="1213189"/>
    <lineage>
        <taxon>Eukaryota</taxon>
        <taxon>Fungi</taxon>
        <taxon>Fungi incertae sedis</taxon>
        <taxon>Zoopagomycota</taxon>
        <taxon>Kickxellomycotina</taxon>
        <taxon>Harpellomycetes</taxon>
        <taxon>Harpellales</taxon>
        <taxon>Legeriomycetaceae</taxon>
        <taxon>Zancudomyces</taxon>
    </lineage>
</organism>
<keyword evidence="6 20" id="KW-0808">Transferase</keyword>
<dbReference type="InterPro" id="IPR003593">
    <property type="entry name" value="AAA+_ATPase"/>
</dbReference>
<comment type="catalytic activity">
    <reaction evidence="16">
        <text>a di-trans,poly-cis-dolichyl beta-D-mannosyl phosphate + L-threonyl-[protein] = 3-O-(alpha-D-mannosyl)-L-threonyl-[protein] + a di-trans,poly-cis-dolichyl phosphate + H(+)</text>
        <dbReference type="Rhea" id="RHEA:53396"/>
        <dbReference type="Rhea" id="RHEA-COMP:11060"/>
        <dbReference type="Rhea" id="RHEA-COMP:13547"/>
        <dbReference type="Rhea" id="RHEA-COMP:19498"/>
        <dbReference type="Rhea" id="RHEA-COMP:19501"/>
        <dbReference type="ChEBI" id="CHEBI:15378"/>
        <dbReference type="ChEBI" id="CHEBI:30013"/>
        <dbReference type="ChEBI" id="CHEBI:57683"/>
        <dbReference type="ChEBI" id="CHEBI:58211"/>
        <dbReference type="ChEBI" id="CHEBI:137323"/>
        <dbReference type="EC" id="2.4.1.109"/>
    </reaction>
</comment>
<feature type="transmembrane region" description="Helical" evidence="18">
    <location>
        <begin position="1012"/>
        <end position="1035"/>
    </location>
</feature>
<dbReference type="FunFam" id="3.40.50.300:FF:001025">
    <property type="entry name" value="ATPase family, AAA domain-containing 2B"/>
    <property type="match status" value="1"/>
</dbReference>
<comment type="similarity">
    <text evidence="3">Belongs to the glycosyltransferase 39 family.</text>
</comment>
<dbReference type="UniPathway" id="UPA00378"/>
<dbReference type="GO" id="GO:0016887">
    <property type="term" value="F:ATP hydrolysis activity"/>
    <property type="evidence" value="ECO:0007669"/>
    <property type="project" value="InterPro"/>
</dbReference>
<dbReference type="Gene3D" id="3.40.50.300">
    <property type="entry name" value="P-loop containing nucleotide triphosphate hydrolases"/>
    <property type="match status" value="1"/>
</dbReference>
<keyword evidence="9" id="KW-0547">Nucleotide-binding</keyword>
<evidence type="ECO:0000256" key="3">
    <source>
        <dbReference type="ARBA" id="ARBA00007222"/>
    </source>
</evidence>
<keyword evidence="15" id="KW-0325">Glycoprotein</keyword>
<comment type="subcellular location">
    <subcellularLocation>
        <location evidence="1">Endoplasmic reticulum membrane</location>
        <topology evidence="1">Multi-pass membrane protein</topology>
    </subcellularLocation>
</comment>
<gene>
    <name evidence="20" type="ORF">AX774_g2612</name>
</gene>
<dbReference type="InterPro" id="IPR003342">
    <property type="entry name" value="ArnT-like_N"/>
</dbReference>
<dbReference type="AlphaFoldDB" id="A0A1R1PSB0"/>
<dbReference type="InterPro" id="IPR027417">
    <property type="entry name" value="P-loop_NTPase"/>
</dbReference>
<dbReference type="PROSITE" id="PS50919">
    <property type="entry name" value="MIR"/>
    <property type="match status" value="2"/>
</dbReference>
<feature type="domain" description="MIR" evidence="19">
    <location>
        <begin position="708"/>
        <end position="767"/>
    </location>
</feature>
<dbReference type="InterPro" id="IPR032421">
    <property type="entry name" value="PMT_4TMC"/>
</dbReference>
<feature type="transmembrane region" description="Helical" evidence="18">
    <location>
        <begin position="978"/>
        <end position="1000"/>
    </location>
</feature>
<dbReference type="EMBL" id="LSSK01000294">
    <property type="protein sequence ID" value="OMH83876.1"/>
    <property type="molecule type" value="Genomic_DNA"/>
</dbReference>
<proteinExistence type="inferred from homology"/>
<evidence type="ECO:0000256" key="5">
    <source>
        <dbReference type="ARBA" id="ARBA00022676"/>
    </source>
</evidence>